<accession>A0A323UXU1</accession>
<protein>
    <recommendedName>
        <fullName evidence="3">Nitrate/nitrite sensing protein domain-containing protein</fullName>
    </recommendedName>
</protein>
<dbReference type="Pfam" id="PF08376">
    <property type="entry name" value="NIT"/>
    <property type="match status" value="1"/>
</dbReference>
<sequence length="304" mass="33497">MSWDLATTEAVGLGVVLAAVAVLIVRLRRRRSDWRAEAEVALADCVSLIDLLKALQQHRGLSTGWLAGDRQFETRMQARRRNIDAMMSVVVRAAEHESGQLRPCFRVQEANLFRHRWRELIDRLPNSTPEQNIAAHTQQIEVLTGMIASLGEARLELPAVGSLPTGVIRNFAYRLPALAECLGQARALGSAAAAAGRCSPVARVRLMFLANRAERLLRQAADAERECASVRTACHQVDRLAQTLRTAILGDRLTTIAADTFFAIATDAIDQVFEWIRVDGDALSYMLESRDCETPVSASRLGSI</sequence>
<keyword evidence="1" id="KW-0175">Coiled coil</keyword>
<evidence type="ECO:0000259" key="3">
    <source>
        <dbReference type="Pfam" id="PF08376"/>
    </source>
</evidence>
<evidence type="ECO:0000313" key="4">
    <source>
        <dbReference type="EMBL" id="PZA17304.1"/>
    </source>
</evidence>
<keyword evidence="2" id="KW-0472">Membrane</keyword>
<dbReference type="AlphaFoldDB" id="A0A323UXU1"/>
<evidence type="ECO:0000313" key="5">
    <source>
        <dbReference type="Proteomes" id="UP000248259"/>
    </source>
</evidence>
<dbReference type="Proteomes" id="UP000248259">
    <property type="component" value="Unassembled WGS sequence"/>
</dbReference>
<feature type="domain" description="Nitrate/nitrite sensing protein" evidence="3">
    <location>
        <begin position="50"/>
        <end position="272"/>
    </location>
</feature>
<keyword evidence="2" id="KW-1133">Transmembrane helix</keyword>
<dbReference type="InterPro" id="IPR013587">
    <property type="entry name" value="Nitrate/nitrite_sensing"/>
</dbReference>
<dbReference type="EMBL" id="QKOE01000003">
    <property type="protein sequence ID" value="PZA17304.1"/>
    <property type="molecule type" value="Genomic_DNA"/>
</dbReference>
<reference evidence="4 5" key="1">
    <citation type="submission" date="2018-06" db="EMBL/GenBank/DDBJ databases">
        <title>Azoarcus communis strain SWub3 genome.</title>
        <authorList>
            <person name="Zorraquino Salvo V."/>
            <person name="Toubiana D."/>
            <person name="Blumwald E."/>
        </authorList>
    </citation>
    <scope>NUCLEOTIDE SEQUENCE [LARGE SCALE GENOMIC DNA]</scope>
    <source>
        <strain evidence="4 5">SWub3</strain>
    </source>
</reference>
<feature type="transmembrane region" description="Helical" evidence="2">
    <location>
        <begin position="6"/>
        <end position="25"/>
    </location>
</feature>
<keyword evidence="5" id="KW-1185">Reference proteome</keyword>
<evidence type="ECO:0000256" key="2">
    <source>
        <dbReference type="SAM" id="Phobius"/>
    </source>
</evidence>
<dbReference type="OrthoDB" id="9180266at2"/>
<dbReference type="RefSeq" id="WP_110523321.1">
    <property type="nucleotide sequence ID" value="NZ_QKOE01000003.1"/>
</dbReference>
<proteinExistence type="predicted"/>
<evidence type="ECO:0000256" key="1">
    <source>
        <dbReference type="SAM" id="Coils"/>
    </source>
</evidence>
<feature type="coiled-coil region" evidence="1">
    <location>
        <begin position="206"/>
        <end position="233"/>
    </location>
</feature>
<name>A0A323UXU1_9RHOO</name>
<comment type="caution">
    <text evidence="4">The sequence shown here is derived from an EMBL/GenBank/DDBJ whole genome shotgun (WGS) entry which is preliminary data.</text>
</comment>
<organism evidence="4 5">
    <name type="scientific">Parazoarcus communis SWub3 = DSM 12120</name>
    <dbReference type="NCBI Taxonomy" id="1121029"/>
    <lineage>
        <taxon>Bacteria</taxon>
        <taxon>Pseudomonadati</taxon>
        <taxon>Pseudomonadota</taxon>
        <taxon>Betaproteobacteria</taxon>
        <taxon>Rhodocyclales</taxon>
        <taxon>Zoogloeaceae</taxon>
        <taxon>Parazoarcus</taxon>
    </lineage>
</organism>
<gene>
    <name evidence="4" type="ORF">DNK49_05395</name>
</gene>
<keyword evidence="2" id="KW-0812">Transmembrane</keyword>